<dbReference type="EMBL" id="CP051139">
    <property type="protein sequence ID" value="QIW95745.1"/>
    <property type="molecule type" value="Genomic_DNA"/>
</dbReference>
<gene>
    <name evidence="2" type="ORF">AMS68_001263</name>
</gene>
<proteinExistence type="predicted"/>
<protein>
    <submittedName>
        <fullName evidence="2">Uncharacterized protein</fullName>
    </submittedName>
</protein>
<feature type="compositionally biased region" description="Basic and acidic residues" evidence="1">
    <location>
        <begin position="183"/>
        <end position="193"/>
    </location>
</feature>
<dbReference type="Proteomes" id="UP000503462">
    <property type="component" value="Chromosome 1"/>
</dbReference>
<feature type="compositionally biased region" description="Polar residues" evidence="1">
    <location>
        <begin position="7"/>
        <end position="18"/>
    </location>
</feature>
<feature type="compositionally biased region" description="Polar residues" evidence="1">
    <location>
        <begin position="57"/>
        <end position="69"/>
    </location>
</feature>
<feature type="region of interest" description="Disordered" evidence="1">
    <location>
        <begin position="161"/>
        <end position="246"/>
    </location>
</feature>
<name>A0A6H0XM13_9PEZI</name>
<feature type="region of interest" description="Disordered" evidence="1">
    <location>
        <begin position="1"/>
        <end position="69"/>
    </location>
</feature>
<feature type="region of interest" description="Disordered" evidence="1">
    <location>
        <begin position="258"/>
        <end position="329"/>
    </location>
</feature>
<feature type="region of interest" description="Disordered" evidence="1">
    <location>
        <begin position="90"/>
        <end position="140"/>
    </location>
</feature>
<evidence type="ECO:0000313" key="3">
    <source>
        <dbReference type="Proteomes" id="UP000503462"/>
    </source>
</evidence>
<sequence length="512" mass="55945">MPDEFQTIDQRTQPQSISRPLPAVPDDQRPPMPMSRSSQSITRKPVPRKAVAEPRASSPSSEHGSFTNAYIDNDALEQILQDDARLNSMGSIASSATPDYASTRSGASKHGKQSMERPRMGKLKTVGDPDLLPVDKRPSKFDTYEADQQIAAAAVIPTIDFGPTYSYKPTARPDTAKTLMQGDRSRSHSRDRLSSYLGNSNKNSPGDTHRNSYFGNESNLTQPGNRNSIAWTPGAGGSPGPSSGLTPEQWVQYRAAVASQPQNAPRPSAPALSHSRQNSTTSITRKLTKTPPPFARTPSGDWSQLGRVTPPSRPDSRGAGTYLGRSSPGLQHSLSAAEQMHVARATGMPLLGLSNSPRQMQENAAPNLLDTVAMREREKAAVKDGMRTGMVEEAIRSRQQQQMQNNAEALRQHAVLAQQQQQHTAQAYQFQQNAYTASASPSVFQAQRQSWIQPQAYNQQLPPPQPMAGSSFESQQFSSPFAQRLYEGQQAQAFMAQQGQPNRRSPGPGYNR</sequence>
<accession>A0A6H0XM13</accession>
<feature type="compositionally biased region" description="Polar residues" evidence="1">
    <location>
        <begin position="274"/>
        <end position="285"/>
    </location>
</feature>
<evidence type="ECO:0000256" key="1">
    <source>
        <dbReference type="SAM" id="MobiDB-lite"/>
    </source>
</evidence>
<keyword evidence="3" id="KW-1185">Reference proteome</keyword>
<reference evidence="2 3" key="1">
    <citation type="journal article" date="2016" name="Sci. Rep.">
        <title>Peltaster fructicola genome reveals evolution from an invasive phytopathogen to an ectophytic parasite.</title>
        <authorList>
            <person name="Xu C."/>
            <person name="Chen H."/>
            <person name="Gleason M.L."/>
            <person name="Xu J.R."/>
            <person name="Liu H."/>
            <person name="Zhang R."/>
            <person name="Sun G."/>
        </authorList>
    </citation>
    <scope>NUCLEOTIDE SEQUENCE [LARGE SCALE GENOMIC DNA]</scope>
    <source>
        <strain evidence="2 3">LNHT1506</strain>
    </source>
</reference>
<feature type="region of interest" description="Disordered" evidence="1">
    <location>
        <begin position="456"/>
        <end position="512"/>
    </location>
</feature>
<feature type="compositionally biased region" description="Polar residues" evidence="1">
    <location>
        <begin position="196"/>
        <end position="230"/>
    </location>
</feature>
<evidence type="ECO:0000313" key="2">
    <source>
        <dbReference type="EMBL" id="QIW95745.1"/>
    </source>
</evidence>
<dbReference type="AlphaFoldDB" id="A0A6H0XM13"/>
<dbReference type="OrthoDB" id="5563754at2759"/>
<feature type="compositionally biased region" description="Polar residues" evidence="1">
    <location>
        <begin position="90"/>
        <end position="106"/>
    </location>
</feature>
<organism evidence="2 3">
    <name type="scientific">Peltaster fructicola</name>
    <dbReference type="NCBI Taxonomy" id="286661"/>
    <lineage>
        <taxon>Eukaryota</taxon>
        <taxon>Fungi</taxon>
        <taxon>Dikarya</taxon>
        <taxon>Ascomycota</taxon>
        <taxon>Pezizomycotina</taxon>
        <taxon>Dothideomycetes</taxon>
        <taxon>Dothideomycetes incertae sedis</taxon>
        <taxon>Peltaster</taxon>
    </lineage>
</organism>
<feature type="compositionally biased region" description="Low complexity" evidence="1">
    <location>
        <begin position="470"/>
        <end position="500"/>
    </location>
</feature>